<evidence type="ECO:0000256" key="9">
    <source>
        <dbReference type="SAM" id="SignalP"/>
    </source>
</evidence>
<dbReference type="InterPro" id="IPR036034">
    <property type="entry name" value="PDZ_sf"/>
</dbReference>
<feature type="domain" description="PDZ" evidence="10">
    <location>
        <begin position="280"/>
        <end position="348"/>
    </location>
</feature>
<keyword evidence="12" id="KW-1185">Reference proteome</keyword>
<dbReference type="EMBL" id="BMZH01000010">
    <property type="protein sequence ID" value="GHA99838.1"/>
    <property type="molecule type" value="Genomic_DNA"/>
</dbReference>
<evidence type="ECO:0000256" key="3">
    <source>
        <dbReference type="ARBA" id="ARBA00022729"/>
    </source>
</evidence>
<keyword evidence="5" id="KW-0378">Hydrolase</keyword>
<dbReference type="AlphaFoldDB" id="A0A8J3CTA8"/>
<keyword evidence="3 9" id="KW-0732">Signal</keyword>
<name>A0A8J3CTA8_9PROT</name>
<feature type="active site" description="Charge relay system" evidence="7">
    <location>
        <position position="236"/>
    </location>
</feature>
<dbReference type="Pfam" id="PF13365">
    <property type="entry name" value="Trypsin_2"/>
    <property type="match status" value="1"/>
</dbReference>
<evidence type="ECO:0000256" key="5">
    <source>
        <dbReference type="ARBA" id="ARBA00022801"/>
    </source>
</evidence>
<dbReference type="GO" id="GO:0004252">
    <property type="term" value="F:serine-type endopeptidase activity"/>
    <property type="evidence" value="ECO:0007669"/>
    <property type="project" value="InterPro"/>
</dbReference>
<dbReference type="InterPro" id="IPR001940">
    <property type="entry name" value="Peptidase_S1C"/>
</dbReference>
<dbReference type="Pfam" id="PF13180">
    <property type="entry name" value="PDZ_2"/>
    <property type="match status" value="1"/>
</dbReference>
<dbReference type="RefSeq" id="WP_189498636.1">
    <property type="nucleotide sequence ID" value="NZ_BMZH01000010.1"/>
</dbReference>
<evidence type="ECO:0000256" key="6">
    <source>
        <dbReference type="ARBA" id="ARBA00022825"/>
    </source>
</evidence>
<dbReference type="SUPFAM" id="SSF50494">
    <property type="entry name" value="Trypsin-like serine proteases"/>
    <property type="match status" value="1"/>
</dbReference>
<reference evidence="11" key="2">
    <citation type="submission" date="2020-09" db="EMBL/GenBank/DDBJ databases">
        <authorList>
            <person name="Sun Q."/>
            <person name="Kim S."/>
        </authorList>
    </citation>
    <scope>NUCLEOTIDE SEQUENCE</scope>
    <source>
        <strain evidence="11">KCTC 32513</strain>
    </source>
</reference>
<feature type="signal peptide" evidence="9">
    <location>
        <begin position="1"/>
        <end position="22"/>
    </location>
</feature>
<comment type="similarity">
    <text evidence="1">Belongs to the peptidase S1C family.</text>
</comment>
<dbReference type="Pfam" id="PF00595">
    <property type="entry name" value="PDZ"/>
    <property type="match status" value="1"/>
</dbReference>
<comment type="caution">
    <text evidence="11">The sequence shown here is derived from an EMBL/GenBank/DDBJ whole genome shotgun (WGS) entry which is preliminary data.</text>
</comment>
<dbReference type="GO" id="GO:0042597">
    <property type="term" value="C:periplasmic space"/>
    <property type="evidence" value="ECO:0007669"/>
    <property type="project" value="TreeGrafter"/>
</dbReference>
<sequence>MKHALILSAAALGLIAAPVALSQVIVDAPNTTTPDMQTVQLFGGGHNSSMTFDSKRGVLTMAPLLEQVTPAVVSIRTVTESQAPEMSDERMEMFERFFGQAPQQRGPRAGLGSGVIVNASEGLILTNNHVVSGADEIEITLGDRREFMATVVGADPQTDLALLKIDARNLKALKIASTDDVMVGDYVIAVGNPFGLSSTVTSGIISALGRENRTGGGNDRYEDYIQTDAAINPGNSGGALVNSKGELIGINTAIISRSGSSAGIGFAIPTRTITNVMAQLTEFGEVRRGRIGVLIGDLSPELRQGLGLSSIKGALVQQVTEDSPAEKAGLESGDVIIAFNGEDLDDSSDLRNAVGLLTPGTDADITYIRDGKRRTSRITVEAVKEERVALDESVADEIPSMESFSGATITGIPEDLDLRDGDKGVYISAVRPNSRAARSGLQKGDIIRRINRTELTNLKSFELFLDNNDGPYALVVERNGQTAYLGVR</sequence>
<dbReference type="Proteomes" id="UP000634004">
    <property type="component" value="Unassembled WGS sequence"/>
</dbReference>
<evidence type="ECO:0000256" key="8">
    <source>
        <dbReference type="PIRSR" id="PIRSR611782-2"/>
    </source>
</evidence>
<feature type="domain" description="PDZ" evidence="10">
    <location>
        <begin position="387"/>
        <end position="480"/>
    </location>
</feature>
<evidence type="ECO:0000256" key="4">
    <source>
        <dbReference type="ARBA" id="ARBA00022737"/>
    </source>
</evidence>
<dbReference type="CDD" id="cd10839">
    <property type="entry name" value="cpPDZ1_DegP-like"/>
    <property type="match status" value="1"/>
</dbReference>
<keyword evidence="4" id="KW-0677">Repeat</keyword>
<keyword evidence="2" id="KW-0645">Protease</keyword>
<dbReference type="SUPFAM" id="SSF50156">
    <property type="entry name" value="PDZ domain-like"/>
    <property type="match status" value="2"/>
</dbReference>
<evidence type="ECO:0000256" key="2">
    <source>
        <dbReference type="ARBA" id="ARBA00022670"/>
    </source>
</evidence>
<evidence type="ECO:0000313" key="12">
    <source>
        <dbReference type="Proteomes" id="UP000634004"/>
    </source>
</evidence>
<dbReference type="FunFam" id="2.40.10.10:FF:000001">
    <property type="entry name" value="Periplasmic serine protease DegS"/>
    <property type="match status" value="1"/>
</dbReference>
<dbReference type="NCBIfam" id="TIGR02037">
    <property type="entry name" value="degP_htrA_DO"/>
    <property type="match status" value="1"/>
</dbReference>
<dbReference type="PANTHER" id="PTHR22939">
    <property type="entry name" value="SERINE PROTEASE FAMILY S1C HTRA-RELATED"/>
    <property type="match status" value="1"/>
</dbReference>
<feature type="active site" description="Charge relay system" evidence="7">
    <location>
        <position position="129"/>
    </location>
</feature>
<dbReference type="InterPro" id="IPR009003">
    <property type="entry name" value="Peptidase_S1_PA"/>
</dbReference>
<evidence type="ECO:0000256" key="7">
    <source>
        <dbReference type="PIRSR" id="PIRSR611782-1"/>
    </source>
</evidence>
<evidence type="ECO:0000313" key="11">
    <source>
        <dbReference type="EMBL" id="GHA99838.1"/>
    </source>
</evidence>
<dbReference type="GO" id="GO:0006515">
    <property type="term" value="P:protein quality control for misfolded or incompletely synthesized proteins"/>
    <property type="evidence" value="ECO:0007669"/>
    <property type="project" value="TreeGrafter"/>
</dbReference>
<gene>
    <name evidence="11" type="primary">degQ</name>
    <name evidence="11" type="ORF">GCM10009069_23320</name>
</gene>
<protein>
    <submittedName>
        <fullName evidence="11">Serine endoprotease DegQ</fullName>
    </submittedName>
</protein>
<dbReference type="Gene3D" id="2.40.10.120">
    <property type="match status" value="1"/>
</dbReference>
<dbReference type="InterPro" id="IPR001478">
    <property type="entry name" value="PDZ"/>
</dbReference>
<feature type="binding site" evidence="8">
    <location>
        <position position="129"/>
    </location>
    <ligand>
        <name>substrate</name>
    </ligand>
</feature>
<dbReference type="InterPro" id="IPR011782">
    <property type="entry name" value="Pept_S1C_Do"/>
</dbReference>
<proteinExistence type="inferred from homology"/>
<feature type="chain" id="PRO_5038644788" evidence="9">
    <location>
        <begin position="23"/>
        <end position="488"/>
    </location>
</feature>
<evidence type="ECO:0000259" key="10">
    <source>
        <dbReference type="PROSITE" id="PS50106"/>
    </source>
</evidence>
<dbReference type="PANTHER" id="PTHR22939:SF129">
    <property type="entry name" value="SERINE PROTEASE HTRA2, MITOCHONDRIAL"/>
    <property type="match status" value="1"/>
</dbReference>
<feature type="binding site" evidence="8">
    <location>
        <begin position="234"/>
        <end position="236"/>
    </location>
    <ligand>
        <name>substrate</name>
    </ligand>
</feature>
<evidence type="ECO:0000256" key="1">
    <source>
        <dbReference type="ARBA" id="ARBA00010541"/>
    </source>
</evidence>
<dbReference type="PROSITE" id="PS50106">
    <property type="entry name" value="PDZ"/>
    <property type="match status" value="2"/>
</dbReference>
<dbReference type="SMART" id="SM00228">
    <property type="entry name" value="PDZ"/>
    <property type="match status" value="2"/>
</dbReference>
<organism evidence="11 12">
    <name type="scientific">Algimonas arctica</name>
    <dbReference type="NCBI Taxonomy" id="1479486"/>
    <lineage>
        <taxon>Bacteria</taxon>
        <taxon>Pseudomonadati</taxon>
        <taxon>Pseudomonadota</taxon>
        <taxon>Alphaproteobacteria</taxon>
        <taxon>Maricaulales</taxon>
        <taxon>Robiginitomaculaceae</taxon>
        <taxon>Algimonas</taxon>
    </lineage>
</organism>
<dbReference type="Gene3D" id="2.30.42.10">
    <property type="match status" value="2"/>
</dbReference>
<accession>A0A8J3CTA8</accession>
<reference evidence="11" key="1">
    <citation type="journal article" date="2014" name="Int. J. Syst. Evol. Microbiol.">
        <title>Complete genome sequence of Corynebacterium casei LMG S-19264T (=DSM 44701T), isolated from a smear-ripened cheese.</title>
        <authorList>
            <consortium name="US DOE Joint Genome Institute (JGI-PGF)"/>
            <person name="Walter F."/>
            <person name="Albersmeier A."/>
            <person name="Kalinowski J."/>
            <person name="Ruckert C."/>
        </authorList>
    </citation>
    <scope>NUCLEOTIDE SEQUENCE</scope>
    <source>
        <strain evidence="11">KCTC 32513</strain>
    </source>
</reference>
<feature type="binding site" evidence="8">
    <location>
        <position position="159"/>
    </location>
    <ligand>
        <name>substrate</name>
    </ligand>
</feature>
<feature type="active site" description="Charge relay system" evidence="7">
    <location>
        <position position="159"/>
    </location>
</feature>
<keyword evidence="6" id="KW-0720">Serine protease</keyword>
<dbReference type="PRINTS" id="PR00834">
    <property type="entry name" value="PROTEASES2C"/>
</dbReference>